<protein>
    <submittedName>
        <fullName evidence="1">ABC transporter substrate-binding protein</fullName>
    </submittedName>
</protein>
<dbReference type="InterPro" id="IPR006059">
    <property type="entry name" value="SBP"/>
</dbReference>
<dbReference type="OrthoDB" id="3239593at2"/>
<dbReference type="PANTHER" id="PTHR42779">
    <property type="entry name" value="PROTEIN YNJB"/>
    <property type="match status" value="1"/>
</dbReference>
<organism evidence="1 2">
    <name type="scientific">Rhodohalobacter mucosus</name>
    <dbReference type="NCBI Taxonomy" id="2079485"/>
    <lineage>
        <taxon>Bacteria</taxon>
        <taxon>Pseudomonadati</taxon>
        <taxon>Balneolota</taxon>
        <taxon>Balneolia</taxon>
        <taxon>Balneolales</taxon>
        <taxon>Balneolaceae</taxon>
        <taxon>Rhodohalobacter</taxon>
    </lineage>
</organism>
<evidence type="ECO:0000313" key="1">
    <source>
        <dbReference type="EMBL" id="PWN05477.1"/>
    </source>
</evidence>
<accession>A0A316TLN0</accession>
<keyword evidence="2" id="KW-1185">Reference proteome</keyword>
<dbReference type="InterPro" id="IPR027020">
    <property type="entry name" value="YnjB"/>
</dbReference>
<dbReference type="EMBL" id="QGGB01000010">
    <property type="protein sequence ID" value="PWN05477.1"/>
    <property type="molecule type" value="Genomic_DNA"/>
</dbReference>
<dbReference type="Proteomes" id="UP000245533">
    <property type="component" value="Unassembled WGS sequence"/>
</dbReference>
<dbReference type="NCBIfam" id="NF008633">
    <property type="entry name" value="PRK11622.1"/>
    <property type="match status" value="1"/>
</dbReference>
<dbReference type="Pfam" id="PF13416">
    <property type="entry name" value="SBP_bac_8"/>
    <property type="match status" value="1"/>
</dbReference>
<comment type="caution">
    <text evidence="1">The sequence shown here is derived from an EMBL/GenBank/DDBJ whole genome shotgun (WGS) entry which is preliminary data.</text>
</comment>
<dbReference type="PIRSF" id="PIRSF029172">
    <property type="entry name" value="UCP029172_ABC_sbc_YnjB"/>
    <property type="match status" value="1"/>
</dbReference>
<evidence type="ECO:0000313" key="2">
    <source>
        <dbReference type="Proteomes" id="UP000245533"/>
    </source>
</evidence>
<gene>
    <name evidence="1" type="ORF">DDZ15_14750</name>
</gene>
<proteinExistence type="predicted"/>
<dbReference type="PANTHER" id="PTHR42779:SF1">
    <property type="entry name" value="PROTEIN YNJB"/>
    <property type="match status" value="1"/>
</dbReference>
<sequence>MRFSLFVLLLFSVSCSNPVEDEPDFAQLEWDEIRELSEGEDLTLMMWMGDPYINGYMNDYVVPEVKNRYNIDLNIVSGQGAQIVSTLMAEIEGGTRTSQIDLVWINGETFFQLRQIDALYGPFTGMLPNSTFVNYDNPFIGTDFQQPVDGYEAPWGNVQFTLIYNPGQVNSPPQTFQDFETWIVTNPGRFTIPTEFAGMTLLKSWMMTLNGSPEPFYGDFDEELYKSASRELWDRLNRLKPYFWRNGETFPASVAQMHQLFANGEISFTMSNNDGEVDNKIARGLFPETSRAYVPEHGTIRNSHYLGIPRKSAHKAAALVVINFLQSPEAQLEKMKPDVWGDGTVLSIPDLPEGWQQRFSRIPGRVQAPDRSEIRERALQEPGPEYMIRIFEDFRTYVVNR</sequence>
<dbReference type="AlphaFoldDB" id="A0A316TLN0"/>
<reference evidence="1 2" key="1">
    <citation type="submission" date="2018-05" db="EMBL/GenBank/DDBJ databases">
        <title>Rhodohalobacter halophilus gen. nov., sp. nov., a moderately halophilic member of the family Balneolaceae.</title>
        <authorList>
            <person name="Liu Z.-W."/>
        </authorList>
    </citation>
    <scope>NUCLEOTIDE SEQUENCE [LARGE SCALE GENOMIC DNA]</scope>
    <source>
        <strain evidence="1 2">8A47</strain>
    </source>
</reference>
<dbReference type="PROSITE" id="PS51257">
    <property type="entry name" value="PROKAR_LIPOPROTEIN"/>
    <property type="match status" value="1"/>
</dbReference>
<dbReference type="Gene3D" id="3.40.190.10">
    <property type="entry name" value="Periplasmic binding protein-like II"/>
    <property type="match status" value="2"/>
</dbReference>
<name>A0A316TLN0_9BACT</name>
<dbReference type="SUPFAM" id="SSF53850">
    <property type="entry name" value="Periplasmic binding protein-like II"/>
    <property type="match status" value="1"/>
</dbReference>